<feature type="domain" description="Transposase Tn5-like N-terminal" evidence="3">
    <location>
        <begin position="11"/>
        <end position="59"/>
    </location>
</feature>
<dbReference type="InterPro" id="IPR014735">
    <property type="entry name" value="Transposase_Tn5-like_N"/>
</dbReference>
<feature type="domain" description="Transposase IS4-like" evidence="2">
    <location>
        <begin position="231"/>
        <end position="360"/>
    </location>
</feature>
<dbReference type="InterPro" id="IPR047768">
    <property type="entry name" value="Tn5p-like"/>
</dbReference>
<dbReference type="Proteomes" id="UP000667802">
    <property type="component" value="Unassembled WGS sequence"/>
</dbReference>
<evidence type="ECO:0000313" key="5">
    <source>
        <dbReference type="Proteomes" id="UP000667802"/>
    </source>
</evidence>
<dbReference type="PANTHER" id="PTHR37319">
    <property type="entry name" value="TRANSPOSASE"/>
    <property type="match status" value="1"/>
</dbReference>
<feature type="region of interest" description="Disordered" evidence="1">
    <location>
        <begin position="143"/>
        <end position="169"/>
    </location>
</feature>
<dbReference type="GO" id="GO:0006313">
    <property type="term" value="P:DNA transposition"/>
    <property type="evidence" value="ECO:0007669"/>
    <property type="project" value="InterPro"/>
</dbReference>
<dbReference type="InterPro" id="IPR038215">
    <property type="entry name" value="TN5-like_N_sf"/>
</dbReference>
<dbReference type="EMBL" id="JAALHA020000003">
    <property type="protein sequence ID" value="MDR9894612.1"/>
    <property type="molecule type" value="Genomic_DNA"/>
</dbReference>
<dbReference type="Gene3D" id="3.90.350.10">
    <property type="entry name" value="Transposase Inhibitor Protein From Tn5, Chain A, domain 1"/>
    <property type="match status" value="1"/>
</dbReference>
<reference evidence="5" key="1">
    <citation type="journal article" date="2021" name="Science">
        <title>Hunting the eagle killer: A cyanobacterial neurotoxin causes vacuolar myelinopathy.</title>
        <authorList>
            <person name="Breinlinger S."/>
            <person name="Phillips T.J."/>
            <person name="Haram B.N."/>
            <person name="Mares J."/>
            <person name="Martinez Yerena J.A."/>
            <person name="Hrouzek P."/>
            <person name="Sobotka R."/>
            <person name="Henderson W.M."/>
            <person name="Schmieder P."/>
            <person name="Williams S.M."/>
            <person name="Lauderdale J.D."/>
            <person name="Wilde H.D."/>
            <person name="Gerrin W."/>
            <person name="Kust A."/>
            <person name="Washington J.W."/>
            <person name="Wagner C."/>
            <person name="Geier B."/>
            <person name="Liebeke M."/>
            <person name="Enke H."/>
            <person name="Niedermeyer T.H.J."/>
            <person name="Wilde S.B."/>
        </authorList>
    </citation>
    <scope>NUCLEOTIDE SEQUENCE [LARGE SCALE GENOMIC DNA]</scope>
    <source>
        <strain evidence="5">Thurmond2011</strain>
    </source>
</reference>
<dbReference type="NCBIfam" id="NF033590">
    <property type="entry name" value="transpos_IS4_3"/>
    <property type="match status" value="1"/>
</dbReference>
<name>A0AAP5I6L7_9CYAN</name>
<evidence type="ECO:0000259" key="3">
    <source>
        <dbReference type="Pfam" id="PF14706"/>
    </source>
</evidence>
<dbReference type="SUPFAM" id="SSF53098">
    <property type="entry name" value="Ribonuclease H-like"/>
    <property type="match status" value="1"/>
</dbReference>
<dbReference type="AlphaFoldDB" id="A0AAP5I6L7"/>
<comment type="caution">
    <text evidence="4">The sequence shown here is derived from an EMBL/GenBank/DDBJ whole genome shotgun (WGS) entry which is preliminary data.</text>
</comment>
<dbReference type="GO" id="GO:0004803">
    <property type="term" value="F:transposase activity"/>
    <property type="evidence" value="ECO:0007669"/>
    <property type="project" value="InterPro"/>
</dbReference>
<dbReference type="PANTHER" id="PTHR37319:SF1">
    <property type="entry name" value="TRANSPOSASE TN5 DIMERISATION DOMAIN-CONTAINING PROTEIN"/>
    <property type="match status" value="1"/>
</dbReference>
<evidence type="ECO:0000313" key="4">
    <source>
        <dbReference type="EMBL" id="MDR9894612.1"/>
    </source>
</evidence>
<feature type="compositionally biased region" description="Basic residues" evidence="1">
    <location>
        <begin position="154"/>
        <end position="164"/>
    </location>
</feature>
<dbReference type="InterPro" id="IPR002559">
    <property type="entry name" value="Transposase_11"/>
</dbReference>
<gene>
    <name evidence="4" type="ORF">G7B40_008520</name>
</gene>
<dbReference type="InterPro" id="IPR012337">
    <property type="entry name" value="RNaseH-like_sf"/>
</dbReference>
<evidence type="ECO:0000256" key="1">
    <source>
        <dbReference type="SAM" id="MobiDB-lite"/>
    </source>
</evidence>
<keyword evidence="5" id="KW-1185">Reference proteome</keyword>
<dbReference type="InterPro" id="IPR054836">
    <property type="entry name" value="Tn5_transposase"/>
</dbReference>
<organism evidence="4 5">
    <name type="scientific">Aetokthonos hydrillicola Thurmond2011</name>
    <dbReference type="NCBI Taxonomy" id="2712845"/>
    <lineage>
        <taxon>Bacteria</taxon>
        <taxon>Bacillati</taxon>
        <taxon>Cyanobacteriota</taxon>
        <taxon>Cyanophyceae</taxon>
        <taxon>Nostocales</taxon>
        <taxon>Hapalosiphonaceae</taxon>
        <taxon>Aetokthonos</taxon>
    </lineage>
</organism>
<accession>A0AAP5I6L7</accession>
<dbReference type="GO" id="GO:0003677">
    <property type="term" value="F:DNA binding"/>
    <property type="evidence" value="ECO:0007669"/>
    <property type="project" value="InterPro"/>
</dbReference>
<protein>
    <submittedName>
        <fullName evidence="4">IS4 family transposase</fullName>
    </submittedName>
</protein>
<dbReference type="Pfam" id="PF14706">
    <property type="entry name" value="Tnp_DNA_bind"/>
    <property type="match status" value="1"/>
</dbReference>
<sequence>MKLFTTNPYINCDFGDKRLNKRAELIAEALQVKYGQPLSKVFKSASDLKRGYEFLSNPKTTFSKLTIPCFELTAQEINGIPIVLAVGDTTFLDYKKIVEKRDEYGPTGNGGNGLILHSCLAIEPDFGQPLGLLWEKLWHRDKEVSPPDGETPAQKKKRLKKERNAKRNQDFKSKESYRWVEAFSKIEKLFTCLTKPIGGEATRIIHVFDREGDIAEVFDQVSQMKNTGVLVRAAHNRCVEADSSYLWEYVREQPVQFTKEVKLPKTNKRVERTATLEVKYCPVSIKAPSRLKSAGNFNVYAVYAKEINAPEGSEHVEWMLLTTECVTTQQDAEQILRWYTYRWQIEEYHKILKSGCKAESYRLGGDSMSTMLGFLTEIAAQKSANDLFTS</sequence>
<proteinExistence type="predicted"/>
<dbReference type="Gene3D" id="1.10.246.40">
    <property type="entry name" value="Tn5 transposase, domain 1"/>
    <property type="match status" value="1"/>
</dbReference>
<dbReference type="Pfam" id="PF01609">
    <property type="entry name" value="DDE_Tnp_1"/>
    <property type="match status" value="1"/>
</dbReference>
<evidence type="ECO:0000259" key="2">
    <source>
        <dbReference type="Pfam" id="PF01609"/>
    </source>
</evidence>